<dbReference type="WBParaSite" id="GPLIN_001039200">
    <property type="protein sequence ID" value="GPLIN_001039200"/>
    <property type="gene ID" value="GPLIN_001039200"/>
</dbReference>
<organism evidence="2 3">
    <name type="scientific">Globodera pallida</name>
    <name type="common">Potato cyst nematode worm</name>
    <name type="synonym">Heterodera pallida</name>
    <dbReference type="NCBI Taxonomy" id="36090"/>
    <lineage>
        <taxon>Eukaryota</taxon>
        <taxon>Metazoa</taxon>
        <taxon>Ecdysozoa</taxon>
        <taxon>Nematoda</taxon>
        <taxon>Chromadorea</taxon>
        <taxon>Rhabditida</taxon>
        <taxon>Tylenchina</taxon>
        <taxon>Tylenchomorpha</taxon>
        <taxon>Tylenchoidea</taxon>
        <taxon>Heteroderidae</taxon>
        <taxon>Heteroderinae</taxon>
        <taxon>Globodera</taxon>
    </lineage>
</organism>
<evidence type="ECO:0000313" key="3">
    <source>
        <dbReference type="WBParaSite" id="GPLIN_001039200"/>
    </source>
</evidence>
<sequence length="208" mass="23436">MLNLRSQNKALFDEAYSDLRAYVDKIVDGPFKVECPGPCKETLSYYKSRDDLEAFAMRQNSEHQLELDQLTANPEGMLDLVMEHMDDESIAAGEEADMLCEVKKRKKRSRGGWREQDKKKQRIEKAARAGGNLDEEEEEEENAAGPSSGPLFMDEEVASISASSAKRAASRLKQWWTLRKERQEAGVARQKAGNEEAGNEEAESFLSV</sequence>
<evidence type="ECO:0000313" key="2">
    <source>
        <dbReference type="Proteomes" id="UP000050741"/>
    </source>
</evidence>
<feature type="compositionally biased region" description="Acidic residues" evidence="1">
    <location>
        <begin position="133"/>
        <end position="142"/>
    </location>
</feature>
<dbReference type="AlphaFoldDB" id="A0A183CBZ1"/>
<feature type="region of interest" description="Disordered" evidence="1">
    <location>
        <begin position="183"/>
        <end position="208"/>
    </location>
</feature>
<dbReference type="Proteomes" id="UP000050741">
    <property type="component" value="Unassembled WGS sequence"/>
</dbReference>
<protein>
    <submittedName>
        <fullName evidence="3">DUF3381 domain-containing protein</fullName>
    </submittedName>
</protein>
<feature type="region of interest" description="Disordered" evidence="1">
    <location>
        <begin position="110"/>
        <end position="164"/>
    </location>
</feature>
<reference evidence="3" key="2">
    <citation type="submission" date="2016-06" db="UniProtKB">
        <authorList>
            <consortium name="WormBaseParasite"/>
        </authorList>
    </citation>
    <scope>IDENTIFICATION</scope>
</reference>
<feature type="compositionally biased region" description="Basic and acidic residues" evidence="1">
    <location>
        <begin position="112"/>
        <end position="127"/>
    </location>
</feature>
<accession>A0A183CBZ1</accession>
<feature type="compositionally biased region" description="Acidic residues" evidence="1">
    <location>
        <begin position="197"/>
        <end position="208"/>
    </location>
</feature>
<keyword evidence="2" id="KW-1185">Reference proteome</keyword>
<name>A0A183CBZ1_GLOPA</name>
<evidence type="ECO:0000256" key="1">
    <source>
        <dbReference type="SAM" id="MobiDB-lite"/>
    </source>
</evidence>
<reference evidence="2" key="1">
    <citation type="submission" date="2014-05" db="EMBL/GenBank/DDBJ databases">
        <title>The genome and life-stage specific transcriptomes of Globodera pallida elucidate key aspects of plant parasitism by a cyst nematode.</title>
        <authorList>
            <person name="Cotton J.A."/>
            <person name="Lilley C.J."/>
            <person name="Jones L.M."/>
            <person name="Kikuchi T."/>
            <person name="Reid A.J."/>
            <person name="Thorpe P."/>
            <person name="Tsai I.J."/>
            <person name="Beasley H."/>
            <person name="Blok V."/>
            <person name="Cock P.J.A."/>
            <person name="Van den Akker S.E."/>
            <person name="Holroyd N."/>
            <person name="Hunt M."/>
            <person name="Mantelin S."/>
            <person name="Naghra H."/>
            <person name="Pain A."/>
            <person name="Palomares-Rius J.E."/>
            <person name="Zarowiecki M."/>
            <person name="Berriman M."/>
            <person name="Jones J.T."/>
            <person name="Urwin P.E."/>
        </authorList>
    </citation>
    <scope>NUCLEOTIDE SEQUENCE [LARGE SCALE GENOMIC DNA]</scope>
    <source>
        <strain evidence="2">Lindley</strain>
    </source>
</reference>
<proteinExistence type="predicted"/>